<organism evidence="2 3">
    <name type="scientific">Burkholderia territorii</name>
    <dbReference type="NCBI Taxonomy" id="1503055"/>
    <lineage>
        <taxon>Bacteria</taxon>
        <taxon>Pseudomonadati</taxon>
        <taxon>Pseudomonadota</taxon>
        <taxon>Betaproteobacteria</taxon>
        <taxon>Burkholderiales</taxon>
        <taxon>Burkholderiaceae</taxon>
        <taxon>Burkholderia</taxon>
        <taxon>Burkholderia cepacia complex</taxon>
    </lineage>
</organism>
<protein>
    <submittedName>
        <fullName evidence="2">Uncharacterized protein</fullName>
    </submittedName>
</protein>
<evidence type="ECO:0000313" key="2">
    <source>
        <dbReference type="EMBL" id="KVV40814.1"/>
    </source>
</evidence>
<dbReference type="RefSeq" id="WP_060108137.1">
    <property type="nucleotide sequence ID" value="NZ_LPEQ01000113.1"/>
</dbReference>
<gene>
    <name evidence="2" type="ORF">WT27_12850</name>
</gene>
<evidence type="ECO:0000256" key="1">
    <source>
        <dbReference type="SAM" id="MobiDB-lite"/>
    </source>
</evidence>
<accession>A0A106DRB0</accession>
<reference evidence="2 3" key="1">
    <citation type="submission" date="2015-11" db="EMBL/GenBank/DDBJ databases">
        <title>Expanding the genomic diversity of Burkholderia species for the development of highly accurate diagnostics.</title>
        <authorList>
            <person name="Sahl J."/>
            <person name="Keim P."/>
            <person name="Wagner D."/>
        </authorList>
    </citation>
    <scope>NUCLEOTIDE SEQUENCE [LARGE SCALE GENOMIC DNA]</scope>
    <source>
        <strain evidence="2 3">MSMB1301WGS</strain>
    </source>
</reference>
<dbReference type="Proteomes" id="UP000062317">
    <property type="component" value="Unassembled WGS sequence"/>
</dbReference>
<keyword evidence="3" id="KW-1185">Reference proteome</keyword>
<evidence type="ECO:0000313" key="3">
    <source>
        <dbReference type="Proteomes" id="UP000062317"/>
    </source>
</evidence>
<dbReference type="EMBL" id="LPEQ01000113">
    <property type="protein sequence ID" value="KVV40814.1"/>
    <property type="molecule type" value="Genomic_DNA"/>
</dbReference>
<dbReference type="AlphaFoldDB" id="A0A106DRB0"/>
<sequence length="113" mass="12565">MAKPKHKTITLREYLRLLPPAGRRDFAKRCGCSLSNLYKIAGQHRQAGVELAKAIVQESNQMVDSSCLRFLDNPVTAHVDLPPALRGRRKGGHSEQISYTDTDTVHEIQGEVA</sequence>
<feature type="region of interest" description="Disordered" evidence="1">
    <location>
        <begin position="82"/>
        <end position="103"/>
    </location>
</feature>
<proteinExistence type="predicted"/>
<comment type="caution">
    <text evidence="2">The sequence shown here is derived from an EMBL/GenBank/DDBJ whole genome shotgun (WGS) entry which is preliminary data.</text>
</comment>
<name>A0A106DRB0_9BURK</name>